<protein>
    <recommendedName>
        <fullName evidence="4">Cytochrome oxidase complex assembly protein 1</fullName>
    </recommendedName>
</protein>
<dbReference type="OrthoDB" id="10008966at2"/>
<accession>A0A517MD95</accession>
<proteinExistence type="predicted"/>
<keyword evidence="1" id="KW-1133">Transmembrane helix</keyword>
<dbReference type="EMBL" id="CP036262">
    <property type="protein sequence ID" value="QDS92855.1"/>
    <property type="molecule type" value="Genomic_DNA"/>
</dbReference>
<keyword evidence="1" id="KW-0812">Transmembrane</keyword>
<dbReference type="KEGG" id="rml:FF011L_16040"/>
<dbReference type="Proteomes" id="UP000320672">
    <property type="component" value="Chromosome"/>
</dbReference>
<evidence type="ECO:0008006" key="4">
    <source>
        <dbReference type="Google" id="ProtNLM"/>
    </source>
</evidence>
<keyword evidence="3" id="KW-1185">Reference proteome</keyword>
<reference evidence="2 3" key="1">
    <citation type="submission" date="2019-02" db="EMBL/GenBank/DDBJ databases">
        <title>Deep-cultivation of Planctomycetes and their phenomic and genomic characterization uncovers novel biology.</title>
        <authorList>
            <person name="Wiegand S."/>
            <person name="Jogler M."/>
            <person name="Boedeker C."/>
            <person name="Pinto D."/>
            <person name="Vollmers J."/>
            <person name="Rivas-Marin E."/>
            <person name="Kohn T."/>
            <person name="Peeters S.H."/>
            <person name="Heuer A."/>
            <person name="Rast P."/>
            <person name="Oberbeckmann S."/>
            <person name="Bunk B."/>
            <person name="Jeske O."/>
            <person name="Meyerdierks A."/>
            <person name="Storesund J.E."/>
            <person name="Kallscheuer N."/>
            <person name="Luecker S."/>
            <person name="Lage O.M."/>
            <person name="Pohl T."/>
            <person name="Merkel B.J."/>
            <person name="Hornburger P."/>
            <person name="Mueller R.-W."/>
            <person name="Bruemmer F."/>
            <person name="Labrenz M."/>
            <person name="Spormann A.M."/>
            <person name="Op den Camp H."/>
            <person name="Overmann J."/>
            <person name="Amann R."/>
            <person name="Jetten M.S.M."/>
            <person name="Mascher T."/>
            <person name="Medema M.H."/>
            <person name="Devos D.P."/>
            <person name="Kaster A.-K."/>
            <person name="Ovreas L."/>
            <person name="Rohde M."/>
            <person name="Galperin M.Y."/>
            <person name="Jogler C."/>
        </authorList>
    </citation>
    <scope>NUCLEOTIDE SEQUENCE [LARGE SCALE GENOMIC DNA]</scope>
    <source>
        <strain evidence="2 3">FF011L</strain>
    </source>
</reference>
<evidence type="ECO:0000313" key="3">
    <source>
        <dbReference type="Proteomes" id="UP000320672"/>
    </source>
</evidence>
<dbReference type="RefSeq" id="WP_145351044.1">
    <property type="nucleotide sequence ID" value="NZ_CP036262.1"/>
</dbReference>
<gene>
    <name evidence="2" type="ORF">FF011L_16040</name>
</gene>
<sequence length="175" mass="18826">MSNSPYSEPGSIPPAPPRPDNTLKIVLIIVGGLLLMVMLVCGGIMTAGYFVFQKASETISEAMSGSLADRYLENAESREALGEVVSTEIDFDSMSSDEENASLEVRVIGTKGKGTLIIGTDEDGTENVQLVMDDGRIIDLPPPVHQFEEEEVLLEEIGPLAPTEDSAEMLEPIEN</sequence>
<organism evidence="2 3">
    <name type="scientific">Roseimaritima multifibrata</name>
    <dbReference type="NCBI Taxonomy" id="1930274"/>
    <lineage>
        <taxon>Bacteria</taxon>
        <taxon>Pseudomonadati</taxon>
        <taxon>Planctomycetota</taxon>
        <taxon>Planctomycetia</taxon>
        <taxon>Pirellulales</taxon>
        <taxon>Pirellulaceae</taxon>
        <taxon>Roseimaritima</taxon>
    </lineage>
</organism>
<feature type="transmembrane region" description="Helical" evidence="1">
    <location>
        <begin position="25"/>
        <end position="52"/>
    </location>
</feature>
<keyword evidence="1" id="KW-0472">Membrane</keyword>
<name>A0A517MD95_9BACT</name>
<evidence type="ECO:0000256" key="1">
    <source>
        <dbReference type="SAM" id="Phobius"/>
    </source>
</evidence>
<evidence type="ECO:0000313" key="2">
    <source>
        <dbReference type="EMBL" id="QDS92855.1"/>
    </source>
</evidence>
<dbReference type="AlphaFoldDB" id="A0A517MD95"/>